<dbReference type="InterPro" id="IPR038389">
    <property type="entry name" value="PSMG2_sf"/>
</dbReference>
<comment type="similarity">
    <text evidence="1">Belongs to the PSMG1 family.</text>
</comment>
<dbReference type="OrthoDB" id="17536at2759"/>
<gene>
    <name evidence="4" type="ORF">GPM918_LOCUS1714</name>
    <name evidence="5" type="ORF">SRO942_LOCUS1714</name>
</gene>
<dbReference type="Pfam" id="PF16094">
    <property type="entry name" value="PAC1"/>
    <property type="match status" value="1"/>
</dbReference>
<reference evidence="4" key="1">
    <citation type="submission" date="2021-02" db="EMBL/GenBank/DDBJ databases">
        <authorList>
            <person name="Nowell W R."/>
        </authorList>
    </citation>
    <scope>NUCLEOTIDE SEQUENCE</scope>
</reference>
<dbReference type="Proteomes" id="UP000663829">
    <property type="component" value="Unassembled WGS sequence"/>
</dbReference>
<dbReference type="InterPro" id="IPR016565">
    <property type="entry name" value="Proteasome_assmbl_chp_1"/>
</dbReference>
<dbReference type="GO" id="GO:0080129">
    <property type="term" value="P:proteasome core complex assembly"/>
    <property type="evidence" value="ECO:0007669"/>
    <property type="project" value="TreeGrafter"/>
</dbReference>
<dbReference type="GO" id="GO:0070628">
    <property type="term" value="F:proteasome binding"/>
    <property type="evidence" value="ECO:0007669"/>
    <property type="project" value="TreeGrafter"/>
</dbReference>
<sequence length="278" mass="31816">MSFMYGLGDIVDEETFGDQQLIDSDQEDERRSSRDPDKLPFSIIWRDDIKSENVKIPCKNLLITIGATASAFAYTHLLCNFELELIGHATDAKEKPFDQVKTQQYATQQLDRIYKLNGSSGSLTPLVVIQINSNMKSDRLYPISDQIREKFTTESVYIIESLSTMDYVTTDGKLENESNMFIRYIKTSSQTEHLRIKPIEPPNTIRGISAALFTRFHQNNIPIVVFILYQRHSSVNSDALKLIQRVLDKTNISQYIQPTDKTNKQLLRLLSASSNMYS</sequence>
<dbReference type="EMBL" id="CAJOBC010000169">
    <property type="protein sequence ID" value="CAF3548700.1"/>
    <property type="molecule type" value="Genomic_DNA"/>
</dbReference>
<keyword evidence="3" id="KW-0143">Chaperone</keyword>
<protein>
    <recommendedName>
        <fullName evidence="2">Proteasome assembly chaperone 1</fullName>
    </recommendedName>
</protein>
<evidence type="ECO:0000313" key="4">
    <source>
        <dbReference type="EMBL" id="CAF0767096.1"/>
    </source>
</evidence>
<dbReference type="GO" id="GO:0005783">
    <property type="term" value="C:endoplasmic reticulum"/>
    <property type="evidence" value="ECO:0007669"/>
    <property type="project" value="InterPro"/>
</dbReference>
<evidence type="ECO:0000256" key="1">
    <source>
        <dbReference type="ARBA" id="ARBA00005261"/>
    </source>
</evidence>
<dbReference type="Proteomes" id="UP000681722">
    <property type="component" value="Unassembled WGS sequence"/>
</dbReference>
<accession>A0A813QG65</accession>
<evidence type="ECO:0000313" key="5">
    <source>
        <dbReference type="EMBL" id="CAF3548700.1"/>
    </source>
</evidence>
<evidence type="ECO:0000313" key="6">
    <source>
        <dbReference type="Proteomes" id="UP000663829"/>
    </source>
</evidence>
<dbReference type="AlphaFoldDB" id="A0A813QG65"/>
<keyword evidence="6" id="KW-1185">Reference proteome</keyword>
<evidence type="ECO:0000256" key="2">
    <source>
        <dbReference type="ARBA" id="ARBA00019180"/>
    </source>
</evidence>
<comment type="caution">
    <text evidence="4">The sequence shown here is derived from an EMBL/GenBank/DDBJ whole genome shotgun (WGS) entry which is preliminary data.</text>
</comment>
<dbReference type="PANTHER" id="PTHR15069">
    <property type="entry name" value="PROTEASOME ASSEMBLY CHAPERONE 1"/>
    <property type="match status" value="1"/>
</dbReference>
<name>A0A813QG65_9BILA</name>
<organism evidence="4 6">
    <name type="scientific">Didymodactylos carnosus</name>
    <dbReference type="NCBI Taxonomy" id="1234261"/>
    <lineage>
        <taxon>Eukaryota</taxon>
        <taxon>Metazoa</taxon>
        <taxon>Spiralia</taxon>
        <taxon>Gnathifera</taxon>
        <taxon>Rotifera</taxon>
        <taxon>Eurotatoria</taxon>
        <taxon>Bdelloidea</taxon>
        <taxon>Philodinida</taxon>
        <taxon>Philodinidae</taxon>
        <taxon>Didymodactylos</taxon>
    </lineage>
</organism>
<evidence type="ECO:0000256" key="3">
    <source>
        <dbReference type="ARBA" id="ARBA00023186"/>
    </source>
</evidence>
<dbReference type="EMBL" id="CAJNOQ010000169">
    <property type="protein sequence ID" value="CAF0767096.1"/>
    <property type="molecule type" value="Genomic_DNA"/>
</dbReference>
<dbReference type="PANTHER" id="PTHR15069:SF1">
    <property type="entry name" value="PROTEASOME ASSEMBLY CHAPERONE 1"/>
    <property type="match status" value="1"/>
</dbReference>
<dbReference type="Gene3D" id="3.40.50.10900">
    <property type="entry name" value="PAC-like subunit"/>
    <property type="match status" value="1"/>
</dbReference>
<proteinExistence type="inferred from homology"/>